<keyword evidence="4" id="KW-0508">mRNA splicing</keyword>
<evidence type="ECO:0000256" key="5">
    <source>
        <dbReference type="ARBA" id="ARBA00023242"/>
    </source>
</evidence>
<dbReference type="Pfam" id="PF00397">
    <property type="entry name" value="WW"/>
    <property type="match status" value="2"/>
</dbReference>
<keyword evidence="5" id="KW-0539">Nucleus</keyword>
<evidence type="ECO:0000313" key="9">
    <source>
        <dbReference type="EMBL" id="OIW35127.1"/>
    </source>
</evidence>
<feature type="compositionally biased region" description="Basic and acidic residues" evidence="6">
    <location>
        <begin position="588"/>
        <end position="624"/>
    </location>
</feature>
<evidence type="ECO:0000256" key="2">
    <source>
        <dbReference type="ARBA" id="ARBA00022664"/>
    </source>
</evidence>
<dbReference type="FunFam" id="1.10.10.440:FF:000032">
    <property type="entry name" value="Formin binding protein (FNB3)"/>
    <property type="match status" value="1"/>
</dbReference>
<dbReference type="PANTHER" id="PTHR11864">
    <property type="entry name" value="PRE-MRNA-PROCESSING PROTEIN PRP40"/>
    <property type="match status" value="1"/>
</dbReference>
<dbReference type="GO" id="GO:0005685">
    <property type="term" value="C:U1 snRNP"/>
    <property type="evidence" value="ECO:0007669"/>
    <property type="project" value="TreeGrafter"/>
</dbReference>
<feature type="compositionally biased region" description="Basic and acidic residues" evidence="6">
    <location>
        <begin position="635"/>
        <end position="657"/>
    </location>
</feature>
<feature type="domain" description="WW" evidence="7">
    <location>
        <begin position="16"/>
        <end position="43"/>
    </location>
</feature>
<dbReference type="AlphaFoldDB" id="A0A1J7J4R8"/>
<dbReference type="Pfam" id="PF01846">
    <property type="entry name" value="FF"/>
    <property type="match status" value="3"/>
</dbReference>
<keyword evidence="2" id="KW-0507">mRNA processing</keyword>
<dbReference type="PROSITE" id="PS50020">
    <property type="entry name" value="WW_DOMAIN_2"/>
    <property type="match status" value="2"/>
</dbReference>
<dbReference type="PANTHER" id="PTHR11864:SF0">
    <property type="entry name" value="PRP40 PRE-MRNA PROCESSING FACTOR 40 HOMOLOG A (YEAST)"/>
    <property type="match status" value="1"/>
</dbReference>
<dbReference type="Gene3D" id="1.10.10.440">
    <property type="entry name" value="FF domain"/>
    <property type="match status" value="5"/>
</dbReference>
<sequence length="839" mass="99521">MNGISGQFPPLGAATWTEHRTPDGRVYYYNPMTKITQWTKPEDMMTPAERALANQPWKEYTAEGGRKYWYNTETKQSSWEMPDVYKRALGGGVGTPTTPATPGTPFMPPTGGQPGGYDRGYDRANDRGYDRGQDRGYDRGYDRDRGHSAWDHHRDQREPLGESRQLTAGPNSQAFIPASDEPDYATPEEAEAAFVKVLKRCGVQPEWSWEQALRAIVKDPQYRAIKDPRERKAAFEKYCHDVIIQDKERVKERLAKLRTDFATMLKSHPEIKHYTRWKTARPMVEGETIFRSTNDEAERRQLFEDYIVELKKAHRERQASLRKSAMDGLIDLLPKLNLEPYTRWSEAQGIIQNTSPFQNEEKYQALSKYDILTVFQNHVKTLERTFNDSRQQEKNKKLRKERQARDGFKALLTELRREGKIRAGTKWSQIYPLLENDDRYKAMIGQPGSTPMDLFWDVVEDDERALRGTRNDVLDVIDDKHFEVTPKTTFEEFQSVLKDDRRTANIERYILELIFERLQEKKSSKRSDDDKQAERQQRRAIDELRSFMKRLEPPILVTDTYEKVKPRLAKSQEFEAVTSEEARRGAFDKHIRRLKEKEDEAERERRPRDRGDSYHRESRGERSHRTSGRPARSSRSPEHDPYEADRRKAIAERERNYRKSSMAESVLTSDRKSNDGLEVVRDRDRERDRERVRDRERSRDRRDRDRDRARDPDRDRRDRERDYDRRPARRDDENHYDRERRTREEDRERIYRRRVDRDVNELPYGDERPSSSHRRRRADDEDIDRRDSRDSKRLKREVSRERTPHRDTRLKSRTPQPPPAKEKSPSVRAGSEEGEIEED</sequence>
<feature type="compositionally biased region" description="Basic and acidic residues" evidence="6">
    <location>
        <begin position="777"/>
        <end position="810"/>
    </location>
</feature>
<dbReference type="GO" id="GO:0003723">
    <property type="term" value="F:RNA binding"/>
    <property type="evidence" value="ECO:0007669"/>
    <property type="project" value="TreeGrafter"/>
</dbReference>
<dbReference type="CDD" id="cd00201">
    <property type="entry name" value="WW"/>
    <property type="match status" value="2"/>
</dbReference>
<accession>A0A1J7J4R8</accession>
<dbReference type="Proteomes" id="UP000182658">
    <property type="component" value="Unassembled WGS sequence"/>
</dbReference>
<dbReference type="InterPro" id="IPR036020">
    <property type="entry name" value="WW_dom_sf"/>
</dbReference>
<dbReference type="InterPro" id="IPR036517">
    <property type="entry name" value="FF_domain_sf"/>
</dbReference>
<dbReference type="InterPro" id="IPR001202">
    <property type="entry name" value="WW_dom"/>
</dbReference>
<dbReference type="GO" id="GO:0071004">
    <property type="term" value="C:U2-type prespliceosome"/>
    <property type="evidence" value="ECO:0007669"/>
    <property type="project" value="TreeGrafter"/>
</dbReference>
<evidence type="ECO:0000259" key="8">
    <source>
        <dbReference type="PROSITE" id="PS51676"/>
    </source>
</evidence>
<evidence type="ECO:0000259" key="7">
    <source>
        <dbReference type="PROSITE" id="PS50020"/>
    </source>
</evidence>
<comment type="subcellular location">
    <subcellularLocation>
        <location evidence="1">Nucleus</location>
    </subcellularLocation>
</comment>
<dbReference type="FunFam" id="1.10.10.440:FF:000013">
    <property type="entry name" value="pre-mRNA-processing protein 40A isoform X1"/>
    <property type="match status" value="1"/>
</dbReference>
<feature type="domain" description="FF" evidence="8">
    <location>
        <begin position="537"/>
        <end position="593"/>
    </location>
</feature>
<feature type="domain" description="FF" evidence="8">
    <location>
        <begin position="184"/>
        <end position="241"/>
    </location>
</feature>
<evidence type="ECO:0000256" key="3">
    <source>
        <dbReference type="ARBA" id="ARBA00022737"/>
    </source>
</evidence>
<reference evidence="9 10" key="1">
    <citation type="submission" date="2016-10" db="EMBL/GenBank/DDBJ databases">
        <title>Draft genome sequence of Coniochaeta ligniaria NRRL30616, a lignocellulolytic fungus for bioabatement of inhibitors in plant biomass hydrolysates.</title>
        <authorList>
            <consortium name="DOE Joint Genome Institute"/>
            <person name="Jimenez D.J."/>
            <person name="Hector R.E."/>
            <person name="Riley R."/>
            <person name="Sun H."/>
            <person name="Grigoriev I.V."/>
            <person name="Van Elsas J.D."/>
            <person name="Nichols N.N."/>
        </authorList>
    </citation>
    <scope>NUCLEOTIDE SEQUENCE [LARGE SCALE GENOMIC DNA]</scope>
    <source>
        <strain evidence="9 10">NRRL 30616</strain>
    </source>
</reference>
<dbReference type="InParanoid" id="A0A1J7J4R8"/>
<dbReference type="SUPFAM" id="SSF81698">
    <property type="entry name" value="FF domain"/>
    <property type="match status" value="5"/>
</dbReference>
<dbReference type="Gene3D" id="2.20.70.10">
    <property type="match status" value="2"/>
</dbReference>
<dbReference type="FunFam" id="1.10.10.440:FF:000033">
    <property type="entry name" value="Formin binding protein (FNB3)"/>
    <property type="match status" value="1"/>
</dbReference>
<dbReference type="Pfam" id="PF25432">
    <property type="entry name" value="FF_PRPF40A"/>
    <property type="match status" value="1"/>
</dbReference>
<organism evidence="9 10">
    <name type="scientific">Coniochaeta ligniaria NRRL 30616</name>
    <dbReference type="NCBI Taxonomy" id="1408157"/>
    <lineage>
        <taxon>Eukaryota</taxon>
        <taxon>Fungi</taxon>
        <taxon>Dikarya</taxon>
        <taxon>Ascomycota</taxon>
        <taxon>Pezizomycotina</taxon>
        <taxon>Sordariomycetes</taxon>
        <taxon>Sordariomycetidae</taxon>
        <taxon>Coniochaetales</taxon>
        <taxon>Coniochaetaceae</taxon>
        <taxon>Coniochaeta</taxon>
    </lineage>
</organism>
<proteinExistence type="predicted"/>
<dbReference type="STRING" id="1408157.A0A1J7J4R8"/>
<keyword evidence="3" id="KW-0677">Repeat</keyword>
<dbReference type="SMART" id="SM00441">
    <property type="entry name" value="FF"/>
    <property type="match status" value="5"/>
</dbReference>
<evidence type="ECO:0008006" key="11">
    <source>
        <dbReference type="Google" id="ProtNLM"/>
    </source>
</evidence>
<feature type="compositionally biased region" description="Basic and acidic residues" evidence="6">
    <location>
        <begin position="119"/>
        <end position="161"/>
    </location>
</feature>
<feature type="compositionally biased region" description="Low complexity" evidence="6">
    <location>
        <begin position="95"/>
        <end position="104"/>
    </location>
</feature>
<feature type="compositionally biased region" description="Basic and acidic residues" evidence="6">
    <location>
        <begin position="669"/>
        <end position="770"/>
    </location>
</feature>
<keyword evidence="10" id="KW-1185">Reference proteome</keyword>
<dbReference type="FunCoup" id="A0A1J7J4R8">
    <property type="interactions" value="1140"/>
</dbReference>
<dbReference type="PROSITE" id="PS51676">
    <property type="entry name" value="FF"/>
    <property type="match status" value="4"/>
</dbReference>
<feature type="domain" description="FF" evidence="8">
    <location>
        <begin position="400"/>
        <end position="461"/>
    </location>
</feature>
<evidence type="ECO:0000256" key="4">
    <source>
        <dbReference type="ARBA" id="ARBA00023187"/>
    </source>
</evidence>
<evidence type="ECO:0000256" key="1">
    <source>
        <dbReference type="ARBA" id="ARBA00004123"/>
    </source>
</evidence>
<feature type="domain" description="WW" evidence="7">
    <location>
        <begin position="56"/>
        <end position="84"/>
    </location>
</feature>
<feature type="domain" description="FF" evidence="8">
    <location>
        <begin position="253"/>
        <end position="309"/>
    </location>
</feature>
<dbReference type="InterPro" id="IPR002713">
    <property type="entry name" value="FF_domain"/>
</dbReference>
<name>A0A1J7J4R8_9PEZI</name>
<feature type="region of interest" description="Disordered" evidence="6">
    <location>
        <begin position="90"/>
        <end position="172"/>
    </location>
</feature>
<dbReference type="PROSITE" id="PS01159">
    <property type="entry name" value="WW_DOMAIN_1"/>
    <property type="match status" value="2"/>
</dbReference>
<dbReference type="FunFam" id="1.10.10.440:FF:000034">
    <property type="entry name" value="Formin binding protein (FNB3)"/>
    <property type="match status" value="1"/>
</dbReference>
<dbReference type="SMART" id="SM00456">
    <property type="entry name" value="WW"/>
    <property type="match status" value="2"/>
</dbReference>
<feature type="region of interest" description="Disordered" evidence="6">
    <location>
        <begin position="588"/>
        <end position="839"/>
    </location>
</feature>
<dbReference type="GO" id="GO:0045292">
    <property type="term" value="P:mRNA cis splicing, via spliceosome"/>
    <property type="evidence" value="ECO:0007669"/>
    <property type="project" value="InterPro"/>
</dbReference>
<dbReference type="FunFam" id="1.10.10.440:FF:000027">
    <property type="entry name" value="Formin binding protein (FNB3)"/>
    <property type="match status" value="1"/>
</dbReference>
<evidence type="ECO:0000313" key="10">
    <source>
        <dbReference type="Proteomes" id="UP000182658"/>
    </source>
</evidence>
<evidence type="ECO:0000256" key="6">
    <source>
        <dbReference type="SAM" id="MobiDB-lite"/>
    </source>
</evidence>
<protein>
    <recommendedName>
        <fullName evidence="11">Formin binding protein</fullName>
    </recommendedName>
</protein>
<dbReference type="FunFam" id="2.20.70.10:FF:000078">
    <property type="entry name" value="Formin binding protein (FNB3)"/>
    <property type="match status" value="1"/>
</dbReference>
<dbReference type="EMBL" id="KV875093">
    <property type="protein sequence ID" value="OIW35127.1"/>
    <property type="molecule type" value="Genomic_DNA"/>
</dbReference>
<dbReference type="OrthoDB" id="187617at2759"/>
<gene>
    <name evidence="9" type="ORF">CONLIGDRAFT_676068</name>
</gene>
<dbReference type="InterPro" id="IPR039726">
    <property type="entry name" value="Prp40-like"/>
</dbReference>
<dbReference type="SUPFAM" id="SSF51045">
    <property type="entry name" value="WW domain"/>
    <property type="match status" value="2"/>
</dbReference>